<dbReference type="AlphaFoldDB" id="A0AA46H0Y4"/>
<evidence type="ECO:0000313" key="2">
    <source>
        <dbReference type="Proteomes" id="UP000254118"/>
    </source>
</evidence>
<dbReference type="EMBL" id="UFYA01000001">
    <property type="protein sequence ID" value="STD11912.1"/>
    <property type="molecule type" value="Genomic_DNA"/>
</dbReference>
<dbReference type="RefSeq" id="WP_115031219.1">
    <property type="nucleotide sequence ID" value="NZ_UFYA01000001.1"/>
</dbReference>
<proteinExistence type="predicted"/>
<evidence type="ECO:0000313" key="1">
    <source>
        <dbReference type="EMBL" id="STD11912.1"/>
    </source>
</evidence>
<comment type="caution">
    <text evidence="1">The sequence shown here is derived from an EMBL/GenBank/DDBJ whole genome shotgun (WGS) entry which is preliminary data.</text>
</comment>
<accession>A0AA46H0Y4</accession>
<gene>
    <name evidence="1" type="ORF">NCTC7915_01688</name>
</gene>
<reference evidence="1 2" key="1">
    <citation type="submission" date="2018-06" db="EMBL/GenBank/DDBJ databases">
        <authorList>
            <consortium name="Pathogen Informatics"/>
            <person name="Doyle S."/>
        </authorList>
    </citation>
    <scope>NUCLEOTIDE SEQUENCE [LARGE SCALE GENOMIC DNA]</scope>
    <source>
        <strain evidence="1 2">NCTC7915</strain>
    </source>
</reference>
<protein>
    <submittedName>
        <fullName evidence="1">Uncharacterized protein</fullName>
    </submittedName>
</protein>
<dbReference type="Proteomes" id="UP000254118">
    <property type="component" value="Unassembled WGS sequence"/>
</dbReference>
<name>A0AA46H0Y4_9MICO</name>
<sequence length="169" mass="17626">MSDEKSLSAIAARLQELKAQAETVETDSPATGVRFIVATDWSDAAAALATLRAYSAAFTPDAPVELCFAVPHEPGEVDEECAAILIEGLNGAALASVSVASFDEVSNTPYDCAIIPTSNPSLLVTEVGALITRMFDIARSMPEDGSSLPKGANQGDRAALHKRLGEFSA</sequence>
<organism evidence="1 2">
    <name type="scientific">Dermatophilus congolensis</name>
    <dbReference type="NCBI Taxonomy" id="1863"/>
    <lineage>
        <taxon>Bacteria</taxon>
        <taxon>Bacillati</taxon>
        <taxon>Actinomycetota</taxon>
        <taxon>Actinomycetes</taxon>
        <taxon>Micrococcales</taxon>
        <taxon>Dermatophilaceae</taxon>
        <taxon>Dermatophilus</taxon>
    </lineage>
</organism>